<dbReference type="AlphaFoldDB" id="A0A0N9YCD1"/>
<evidence type="ECO:0000259" key="1">
    <source>
        <dbReference type="Pfam" id="PF09951"/>
    </source>
</evidence>
<evidence type="ECO:0000313" key="2">
    <source>
        <dbReference type="EMBL" id="ALI27554.1"/>
    </source>
</evidence>
<evidence type="ECO:0000313" key="3">
    <source>
        <dbReference type="Proteomes" id="UP000057134"/>
    </source>
</evidence>
<keyword evidence="3" id="KW-1185">Reference proteome</keyword>
<dbReference type="PANTHER" id="PTHR38743">
    <property type="entry name" value="SIMILAR TO GLYOXYLASE I FAMILY PROTEIN"/>
    <property type="match status" value="1"/>
</dbReference>
<gene>
    <name evidence="2" type="ORF">XA26_37330</name>
</gene>
<name>A0A0N9YCD1_MYCFO</name>
<proteinExistence type="predicted"/>
<dbReference type="STRING" id="1766.XA26_37330"/>
<dbReference type="Pfam" id="PF09951">
    <property type="entry name" value="Imm33"/>
    <property type="match status" value="1"/>
</dbReference>
<dbReference type="KEGG" id="mft:XA26_37330"/>
<reference evidence="2 3" key="1">
    <citation type="journal article" date="2015" name="MBio">
        <title>Enzymatic Degradation of Phenazines Can Generate Energy and Protect Sensitive Organisms from Toxicity.</title>
        <authorList>
            <person name="Costa K.C."/>
            <person name="Bergkessel M."/>
            <person name="Saunders S."/>
            <person name="Korlach J."/>
            <person name="Newman D.K."/>
        </authorList>
    </citation>
    <scope>NUCLEOTIDE SEQUENCE [LARGE SCALE GENOMIC DNA]</scope>
    <source>
        <strain evidence="2 3">CT6</strain>
    </source>
</reference>
<accession>A0A0N9YCD1</accession>
<protein>
    <recommendedName>
        <fullName evidence="1">Immunity protein Imm33 domain-containing protein</fullName>
    </recommendedName>
</protein>
<dbReference type="PANTHER" id="PTHR38743:SF2">
    <property type="entry name" value="DUF2185 DOMAIN-CONTAINING PROTEIN"/>
    <property type="match status" value="1"/>
</dbReference>
<dbReference type="PATRIC" id="fig|1766.6.peg.3711"/>
<feature type="domain" description="Immunity protein Imm33" evidence="1">
    <location>
        <begin position="26"/>
        <end position="97"/>
    </location>
</feature>
<dbReference type="InterPro" id="IPR018689">
    <property type="entry name" value="Imm33_dom"/>
</dbReference>
<sequence>MPFVANKKFRLSAEDIVPGLAPGDGCMATDRILVDGRPVGYMYRDGSGWMFTAGDETPEYLADPGHLNLMSLNVIANYDRSVVPYLQAPPGAAFIRHGDAFVEDPEGAPREPDEPTPPALNPQFPVVNGHHELTADWVLTVPEPMNFRIDQDAGSSRAVFWRPGLTAMVSPWGNPRRDTSAERLQQVRGHVSPHGFDHAEWSEDGVHYLTYRLAEGAADGRLPALYGFAVSSAGHLQLAVYFDNGDDLASAQALVRSAKSRR</sequence>
<dbReference type="Proteomes" id="UP000057134">
    <property type="component" value="Chromosome"/>
</dbReference>
<organism evidence="2 3">
    <name type="scientific">Mycolicibacterium fortuitum</name>
    <name type="common">Mycobacterium fortuitum</name>
    <dbReference type="NCBI Taxonomy" id="1766"/>
    <lineage>
        <taxon>Bacteria</taxon>
        <taxon>Bacillati</taxon>
        <taxon>Actinomycetota</taxon>
        <taxon>Actinomycetes</taxon>
        <taxon>Mycobacteriales</taxon>
        <taxon>Mycobacteriaceae</taxon>
        <taxon>Mycolicibacterium</taxon>
    </lineage>
</organism>
<dbReference type="EMBL" id="CP011269">
    <property type="protein sequence ID" value="ALI27554.1"/>
    <property type="molecule type" value="Genomic_DNA"/>
</dbReference>